<comment type="caution">
    <text evidence="3">The sequence shown here is derived from an EMBL/GenBank/DDBJ whole genome shotgun (WGS) entry which is preliminary data.</text>
</comment>
<dbReference type="InterPro" id="IPR053150">
    <property type="entry name" value="Teicoplanin_resist-assoc"/>
</dbReference>
<dbReference type="PANTHER" id="PTHR36834:SF1">
    <property type="entry name" value="INTEGRAL MEMBRANE PROTEIN"/>
    <property type="match status" value="1"/>
</dbReference>
<dbReference type="InterPro" id="IPR006976">
    <property type="entry name" value="VanZ-like"/>
</dbReference>
<evidence type="ECO:0000256" key="1">
    <source>
        <dbReference type="SAM" id="Phobius"/>
    </source>
</evidence>
<evidence type="ECO:0000313" key="4">
    <source>
        <dbReference type="Proteomes" id="UP000548787"/>
    </source>
</evidence>
<organism evidence="3 4">
    <name type="scientific">Listeria rustica</name>
    <dbReference type="NCBI Taxonomy" id="2713503"/>
    <lineage>
        <taxon>Bacteria</taxon>
        <taxon>Bacillati</taxon>
        <taxon>Bacillota</taxon>
        <taxon>Bacilli</taxon>
        <taxon>Bacillales</taxon>
        <taxon>Listeriaceae</taxon>
        <taxon>Listeria</taxon>
    </lineage>
</organism>
<sequence>MLKFIFPLLIMVIIFATILIMYKKLVDKKTNRELIVISIFALYIMAVICVVLFPLPVQKEYIVDMIKYNQGVSNNLIPFMAWVDAVNDMRYVGVLQAFYQPIANMILFFPLGFYLPIILPKWRFKKIILVAFLSSLSIELTQEFINLILGFNYRAFDVDDLICNTVGAAMGYLFYRCVVKIVLISKEELY</sequence>
<keyword evidence="1" id="KW-0812">Transmembrane</keyword>
<keyword evidence="1" id="KW-1133">Transmembrane helix</keyword>
<protein>
    <submittedName>
        <fullName evidence="3">VanZ family protein</fullName>
    </submittedName>
</protein>
<feature type="domain" description="VanZ-like" evidence="2">
    <location>
        <begin position="40"/>
        <end position="177"/>
    </location>
</feature>
<keyword evidence="4" id="KW-1185">Reference proteome</keyword>
<reference evidence="3 4" key="1">
    <citation type="submission" date="2020-08" db="EMBL/GenBank/DDBJ databases">
        <title>Listeria ohnekaius sp. nov. and Listeria portnoyii sp. nov. isolated from non-agricultural and natural environments.</title>
        <authorList>
            <person name="Weller D."/>
            <person name="Belias A.M."/>
            <person name="Liao J."/>
            <person name="Guo S."/>
            <person name="Orsi R.H."/>
            <person name="Wiedmann M."/>
        </authorList>
    </citation>
    <scope>NUCLEOTIDE SEQUENCE [LARGE SCALE GENOMIC DNA]</scope>
    <source>
        <strain evidence="3 4">FSL W9-0585</strain>
    </source>
</reference>
<evidence type="ECO:0000313" key="3">
    <source>
        <dbReference type="EMBL" id="MBA3926412.1"/>
    </source>
</evidence>
<gene>
    <name evidence="3" type="ORF">HPK16_08660</name>
</gene>
<dbReference type="EMBL" id="JABJVM010000007">
    <property type="protein sequence ID" value="MBA3926412.1"/>
    <property type="molecule type" value="Genomic_DNA"/>
</dbReference>
<accession>A0A7W1T6P5</accession>
<feature type="transmembrane region" description="Helical" evidence="1">
    <location>
        <begin position="97"/>
        <end position="115"/>
    </location>
</feature>
<dbReference type="Pfam" id="PF04892">
    <property type="entry name" value="VanZ"/>
    <property type="match status" value="1"/>
</dbReference>
<proteinExistence type="predicted"/>
<evidence type="ECO:0000259" key="2">
    <source>
        <dbReference type="Pfam" id="PF04892"/>
    </source>
</evidence>
<keyword evidence="1" id="KW-0472">Membrane</keyword>
<feature type="transmembrane region" description="Helical" evidence="1">
    <location>
        <begin position="34"/>
        <end position="55"/>
    </location>
</feature>
<feature type="transmembrane region" description="Helical" evidence="1">
    <location>
        <begin position="6"/>
        <end position="22"/>
    </location>
</feature>
<dbReference type="AlphaFoldDB" id="A0A7W1T6P5"/>
<dbReference type="PANTHER" id="PTHR36834">
    <property type="entry name" value="MEMBRANE PROTEIN-RELATED"/>
    <property type="match status" value="1"/>
</dbReference>
<name>A0A7W1T6P5_9LIST</name>
<dbReference type="RefSeq" id="WP_181676573.1">
    <property type="nucleotide sequence ID" value="NZ_JABJVM010000007.1"/>
</dbReference>
<dbReference type="Proteomes" id="UP000548787">
    <property type="component" value="Unassembled WGS sequence"/>
</dbReference>